<dbReference type="EMBL" id="JAHRHJ020003236">
    <property type="protein sequence ID" value="KAH9292184.1"/>
    <property type="molecule type" value="Genomic_DNA"/>
</dbReference>
<evidence type="ECO:0000313" key="2">
    <source>
        <dbReference type="Proteomes" id="UP000824469"/>
    </source>
</evidence>
<protein>
    <submittedName>
        <fullName evidence="1">Uncharacterized protein</fullName>
    </submittedName>
</protein>
<accession>A0AA38C7A9</accession>
<name>A0AA38C7A9_TAXCH</name>
<gene>
    <name evidence="1" type="ORF">KI387_042631</name>
</gene>
<evidence type="ECO:0000313" key="1">
    <source>
        <dbReference type="EMBL" id="KAH9292184.1"/>
    </source>
</evidence>
<dbReference type="AlphaFoldDB" id="A0AA38C7A9"/>
<organism evidence="1 2">
    <name type="scientific">Taxus chinensis</name>
    <name type="common">Chinese yew</name>
    <name type="synonym">Taxus wallichiana var. chinensis</name>
    <dbReference type="NCBI Taxonomy" id="29808"/>
    <lineage>
        <taxon>Eukaryota</taxon>
        <taxon>Viridiplantae</taxon>
        <taxon>Streptophyta</taxon>
        <taxon>Embryophyta</taxon>
        <taxon>Tracheophyta</taxon>
        <taxon>Spermatophyta</taxon>
        <taxon>Pinopsida</taxon>
        <taxon>Pinidae</taxon>
        <taxon>Conifers II</taxon>
        <taxon>Cupressales</taxon>
        <taxon>Taxaceae</taxon>
        <taxon>Taxus</taxon>
    </lineage>
</organism>
<proteinExistence type="predicted"/>
<dbReference type="Proteomes" id="UP000824469">
    <property type="component" value="Unassembled WGS sequence"/>
</dbReference>
<sequence>LRLMKPHLSSTSAMSKVLRCISLQMTLSSSCEGIMVKGLDDSSEYDPSVCVV</sequence>
<comment type="caution">
    <text evidence="1">The sequence shown here is derived from an EMBL/GenBank/DDBJ whole genome shotgun (WGS) entry which is preliminary data.</text>
</comment>
<feature type="non-terminal residue" evidence="1">
    <location>
        <position position="1"/>
    </location>
</feature>
<reference evidence="1 2" key="1">
    <citation type="journal article" date="2021" name="Nat. Plants">
        <title>The Taxus genome provides insights into paclitaxel biosynthesis.</title>
        <authorList>
            <person name="Xiong X."/>
            <person name="Gou J."/>
            <person name="Liao Q."/>
            <person name="Li Y."/>
            <person name="Zhou Q."/>
            <person name="Bi G."/>
            <person name="Li C."/>
            <person name="Du R."/>
            <person name="Wang X."/>
            <person name="Sun T."/>
            <person name="Guo L."/>
            <person name="Liang H."/>
            <person name="Lu P."/>
            <person name="Wu Y."/>
            <person name="Zhang Z."/>
            <person name="Ro D.K."/>
            <person name="Shang Y."/>
            <person name="Huang S."/>
            <person name="Yan J."/>
        </authorList>
    </citation>
    <scope>NUCLEOTIDE SEQUENCE [LARGE SCALE GENOMIC DNA]</scope>
    <source>
        <strain evidence="1">Ta-2019</strain>
    </source>
</reference>
<keyword evidence="2" id="KW-1185">Reference proteome</keyword>